<name>A0A2P8EA35_9BACT</name>
<dbReference type="PANTHER" id="PTHR21235">
    <property type="entry name" value="IMIDAZOLE GLYCEROL PHOSPHATE SYNTHASE SUBUNIT HISF/H IGP SYNTHASE SUBUNIT HISF/H"/>
    <property type="match status" value="1"/>
</dbReference>
<sequence length="251" mass="27101">MLRTRVIPVLLLRDGGLVKTIKFKKERYLGDPINAVKIFNQKEADELVLLDIGARKSGNGPNIEEIREIVSEAFMPIGYGGGISTISHIESLFKVGVEKVILNTAAFENGKLIEQASKIFGSQSIVVSIDVKRDLWGKQKIYTNSGSKKQTVDFVSAIKSLQDLGCGEIIINSIDRDGTMEGYDLELIKKATSVLDIPVVALGGAGSIKDLSEAVNIGASGVAAGSLFVFQGVHRAVLISYITSEQLHNQL</sequence>
<dbReference type="InterPro" id="IPR006062">
    <property type="entry name" value="His_biosynth"/>
</dbReference>
<accession>A0A2P8EA35</accession>
<dbReference type="InterPro" id="IPR011060">
    <property type="entry name" value="RibuloseP-bd_barrel"/>
</dbReference>
<protein>
    <recommendedName>
        <fullName evidence="4">imidazole glycerol-phosphate synthase</fullName>
        <ecNumber evidence="4">4.3.2.10</ecNumber>
    </recommendedName>
    <alternativeName>
        <fullName evidence="9">IGP synthase cyclase subunit</fullName>
    </alternativeName>
</protein>
<dbReference type="Proteomes" id="UP000240708">
    <property type="component" value="Unassembled WGS sequence"/>
</dbReference>
<comment type="caution">
    <text evidence="12">The sequence shown here is derived from an EMBL/GenBank/DDBJ whole genome shotgun (WGS) entry which is preliminary data.</text>
</comment>
<dbReference type="SUPFAM" id="SSF51366">
    <property type="entry name" value="Ribulose-phoshate binding barrel"/>
    <property type="match status" value="1"/>
</dbReference>
<keyword evidence="7" id="KW-0456">Lyase</keyword>
<comment type="pathway">
    <text evidence="1">Amino-acid biosynthesis; L-histidine biosynthesis; L-histidine from 5-phospho-alpha-D-ribose 1-diphosphate: step 5/9.</text>
</comment>
<dbReference type="InterPro" id="IPR050064">
    <property type="entry name" value="IGPS_HisA/HisF"/>
</dbReference>
<proteinExistence type="inferred from homology"/>
<comment type="similarity">
    <text evidence="2 11">Belongs to the HisA/HisF family.</text>
</comment>
<evidence type="ECO:0000256" key="11">
    <source>
        <dbReference type="RuleBase" id="RU003657"/>
    </source>
</evidence>
<dbReference type="UniPathway" id="UPA00031">
    <property type="reaction ID" value="UER00010"/>
</dbReference>
<evidence type="ECO:0000256" key="2">
    <source>
        <dbReference type="ARBA" id="ARBA00009667"/>
    </source>
</evidence>
<dbReference type="Pfam" id="PF00977">
    <property type="entry name" value="His_biosynth"/>
    <property type="match status" value="1"/>
</dbReference>
<evidence type="ECO:0000256" key="4">
    <source>
        <dbReference type="ARBA" id="ARBA00012809"/>
    </source>
</evidence>
<evidence type="ECO:0000256" key="9">
    <source>
        <dbReference type="ARBA" id="ARBA00030264"/>
    </source>
</evidence>
<evidence type="ECO:0000313" key="13">
    <source>
        <dbReference type="Proteomes" id="UP000240708"/>
    </source>
</evidence>
<evidence type="ECO:0000256" key="10">
    <source>
        <dbReference type="ARBA" id="ARBA00047838"/>
    </source>
</evidence>
<evidence type="ECO:0000256" key="8">
    <source>
        <dbReference type="ARBA" id="ARBA00025475"/>
    </source>
</evidence>
<dbReference type="RefSeq" id="WP_106566263.1">
    <property type="nucleotide sequence ID" value="NZ_PYGF01000002.1"/>
</dbReference>
<dbReference type="InterPro" id="IPR013785">
    <property type="entry name" value="Aldolase_TIM"/>
</dbReference>
<dbReference type="CDD" id="cd04731">
    <property type="entry name" value="HisF"/>
    <property type="match status" value="1"/>
</dbReference>
<dbReference type="Gene3D" id="3.20.20.70">
    <property type="entry name" value="Aldolase class I"/>
    <property type="match status" value="1"/>
</dbReference>
<evidence type="ECO:0000313" key="12">
    <source>
        <dbReference type="EMBL" id="PSL06320.1"/>
    </source>
</evidence>
<comment type="catalytic activity">
    <reaction evidence="10">
        <text>5-[(5-phospho-1-deoxy-D-ribulos-1-ylimino)methylamino]-1-(5-phospho-beta-D-ribosyl)imidazole-4-carboxamide + L-glutamine = D-erythro-1-(imidazol-4-yl)glycerol 3-phosphate + 5-amino-1-(5-phospho-beta-D-ribosyl)imidazole-4-carboxamide + L-glutamate + H(+)</text>
        <dbReference type="Rhea" id="RHEA:24793"/>
        <dbReference type="ChEBI" id="CHEBI:15378"/>
        <dbReference type="ChEBI" id="CHEBI:29985"/>
        <dbReference type="ChEBI" id="CHEBI:58278"/>
        <dbReference type="ChEBI" id="CHEBI:58359"/>
        <dbReference type="ChEBI" id="CHEBI:58475"/>
        <dbReference type="ChEBI" id="CHEBI:58525"/>
        <dbReference type="EC" id="4.3.2.10"/>
    </reaction>
</comment>
<keyword evidence="5 11" id="KW-0028">Amino-acid biosynthesis</keyword>
<evidence type="ECO:0000256" key="7">
    <source>
        <dbReference type="ARBA" id="ARBA00023239"/>
    </source>
</evidence>
<dbReference type="EMBL" id="PYGF01000002">
    <property type="protein sequence ID" value="PSL06320.1"/>
    <property type="molecule type" value="Genomic_DNA"/>
</dbReference>
<organism evidence="12 13">
    <name type="scientific">Cecembia rubra</name>
    <dbReference type="NCBI Taxonomy" id="1485585"/>
    <lineage>
        <taxon>Bacteria</taxon>
        <taxon>Pseudomonadati</taxon>
        <taxon>Bacteroidota</taxon>
        <taxon>Cytophagia</taxon>
        <taxon>Cytophagales</taxon>
        <taxon>Cyclobacteriaceae</taxon>
        <taxon>Cecembia</taxon>
    </lineage>
</organism>
<dbReference type="NCBIfam" id="NF038364">
    <property type="entry name" value="AglZ_HisF2_fam"/>
    <property type="match status" value="1"/>
</dbReference>
<comment type="subunit">
    <text evidence="3">Heterodimer of HisH and HisF.</text>
</comment>
<gene>
    <name evidence="12" type="ORF">CLV48_102135</name>
</gene>
<evidence type="ECO:0000256" key="3">
    <source>
        <dbReference type="ARBA" id="ARBA00011152"/>
    </source>
</evidence>
<comment type="function">
    <text evidence="8">IGPS catalyzes the conversion of PRFAR and glutamine to IGP, AICAR and glutamate. The HisF subunit catalyzes the cyclization activity that produces IGP and AICAR from PRFAR using the ammonia provided by the HisH subunit.</text>
</comment>
<dbReference type="AlphaFoldDB" id="A0A2P8EA35"/>
<keyword evidence="6 11" id="KW-0368">Histidine biosynthesis</keyword>
<keyword evidence="13" id="KW-1185">Reference proteome</keyword>
<dbReference type="EC" id="4.3.2.10" evidence="4"/>
<dbReference type="GO" id="GO:0016829">
    <property type="term" value="F:lyase activity"/>
    <property type="evidence" value="ECO:0007669"/>
    <property type="project" value="UniProtKB-KW"/>
</dbReference>
<evidence type="ECO:0000256" key="6">
    <source>
        <dbReference type="ARBA" id="ARBA00023102"/>
    </source>
</evidence>
<dbReference type="InterPro" id="IPR004651">
    <property type="entry name" value="HisF"/>
</dbReference>
<reference evidence="12 13" key="1">
    <citation type="submission" date="2018-03" db="EMBL/GenBank/DDBJ databases">
        <title>Genomic Encyclopedia of Archaeal and Bacterial Type Strains, Phase II (KMG-II): from individual species to whole genera.</title>
        <authorList>
            <person name="Goeker M."/>
        </authorList>
    </citation>
    <scope>NUCLEOTIDE SEQUENCE [LARGE SCALE GENOMIC DNA]</scope>
    <source>
        <strain evidence="12 13">DSM 28057</strain>
    </source>
</reference>
<dbReference type="PANTHER" id="PTHR21235:SF2">
    <property type="entry name" value="IMIDAZOLE GLYCEROL PHOSPHATE SYNTHASE HISHF"/>
    <property type="match status" value="1"/>
</dbReference>
<evidence type="ECO:0000256" key="5">
    <source>
        <dbReference type="ARBA" id="ARBA00022605"/>
    </source>
</evidence>
<dbReference type="OrthoDB" id="9781903at2"/>
<evidence type="ECO:0000256" key="1">
    <source>
        <dbReference type="ARBA" id="ARBA00005091"/>
    </source>
</evidence>
<dbReference type="GO" id="GO:0000105">
    <property type="term" value="P:L-histidine biosynthetic process"/>
    <property type="evidence" value="ECO:0007669"/>
    <property type="project" value="UniProtKB-UniPathway"/>
</dbReference>
<dbReference type="GO" id="GO:0000107">
    <property type="term" value="F:imidazoleglycerol-phosphate synthase activity"/>
    <property type="evidence" value="ECO:0007669"/>
    <property type="project" value="InterPro"/>
</dbReference>